<evidence type="ECO:0000256" key="1">
    <source>
        <dbReference type="SAM" id="MobiDB-lite"/>
    </source>
</evidence>
<feature type="region of interest" description="Disordered" evidence="1">
    <location>
        <begin position="1"/>
        <end position="39"/>
    </location>
</feature>
<gene>
    <name evidence="3" type="ORF">C5E45_12890</name>
</gene>
<dbReference type="PANTHER" id="PTHR36151:SF3">
    <property type="entry name" value="ER-BOUND OXYGENASE MPAB_MPAB'_RUBBER OXYGENASE CATALYTIC DOMAIN-CONTAINING PROTEIN"/>
    <property type="match status" value="1"/>
</dbReference>
<dbReference type="Proteomes" id="UP000239874">
    <property type="component" value="Unassembled WGS sequence"/>
</dbReference>
<protein>
    <recommendedName>
        <fullName evidence="2">ER-bound oxygenase mpaB/mpaB'/Rubber oxygenase catalytic domain-containing protein</fullName>
    </recommendedName>
</protein>
<evidence type="ECO:0000313" key="4">
    <source>
        <dbReference type="Proteomes" id="UP000239874"/>
    </source>
</evidence>
<sequence>MPADATVISRSRCAAVRRRRPRAEPCGGPDSLSRPSASNVDVAAAQQPGGPVRYNAVEPQLQLRVAACIYRGVDDSTRFFYGRIDDNLAEKFYREPARFGTTLQMPERPWPHWRSYPFDGYIEEIAAAAGTRKIAGVEVGEGRSAVPVRGIPWLSCLSAYTRQ</sequence>
<accession>A0A2S6ARI1</accession>
<evidence type="ECO:0000259" key="2">
    <source>
        <dbReference type="Pfam" id="PF09995"/>
    </source>
</evidence>
<dbReference type="Pfam" id="PF09995">
    <property type="entry name" value="MPAB_Lcp_cat"/>
    <property type="match status" value="1"/>
</dbReference>
<reference evidence="3 4" key="1">
    <citation type="submission" date="2018-02" db="EMBL/GenBank/DDBJ databases">
        <title>8 Nocardia nova and 1 Nocardia cyriacigeorgica strain used for evolution to TMP-SMX.</title>
        <authorList>
            <person name="Mehta H."/>
            <person name="Weng J."/>
            <person name="Shamoo Y."/>
        </authorList>
    </citation>
    <scope>NUCLEOTIDE SEQUENCE [LARGE SCALE GENOMIC DNA]</scope>
    <source>
        <strain evidence="3 4">MDA3139</strain>
    </source>
</reference>
<dbReference type="GO" id="GO:0016491">
    <property type="term" value="F:oxidoreductase activity"/>
    <property type="evidence" value="ECO:0007669"/>
    <property type="project" value="InterPro"/>
</dbReference>
<comment type="caution">
    <text evidence="3">The sequence shown here is derived from an EMBL/GenBank/DDBJ whole genome shotgun (WGS) entry which is preliminary data.</text>
</comment>
<dbReference type="InterPro" id="IPR018713">
    <property type="entry name" value="MPAB/Lcp_cat_dom"/>
</dbReference>
<dbReference type="PANTHER" id="PTHR36151">
    <property type="entry name" value="BLR2777 PROTEIN"/>
    <property type="match status" value="1"/>
</dbReference>
<name>A0A2S6ARI1_9NOCA</name>
<proteinExistence type="predicted"/>
<dbReference type="AlphaFoldDB" id="A0A2S6ARI1"/>
<dbReference type="EMBL" id="PSZC01000008">
    <property type="protein sequence ID" value="PPJ37806.1"/>
    <property type="molecule type" value="Genomic_DNA"/>
</dbReference>
<feature type="domain" description="ER-bound oxygenase mpaB/mpaB'/Rubber oxygenase catalytic" evidence="2">
    <location>
        <begin position="49"/>
        <end position="126"/>
    </location>
</feature>
<organism evidence="3 4">
    <name type="scientific">Nocardia nova</name>
    <dbReference type="NCBI Taxonomy" id="37330"/>
    <lineage>
        <taxon>Bacteria</taxon>
        <taxon>Bacillati</taxon>
        <taxon>Actinomycetota</taxon>
        <taxon>Actinomycetes</taxon>
        <taxon>Mycobacteriales</taxon>
        <taxon>Nocardiaceae</taxon>
        <taxon>Nocardia</taxon>
    </lineage>
</organism>
<evidence type="ECO:0000313" key="3">
    <source>
        <dbReference type="EMBL" id="PPJ37806.1"/>
    </source>
</evidence>